<evidence type="ECO:0000313" key="2">
    <source>
        <dbReference type="Proteomes" id="UP000178313"/>
    </source>
</evidence>
<gene>
    <name evidence="1" type="ORF">A3E46_01760</name>
</gene>
<organism evidence="1 2">
    <name type="scientific">Candidatus Woesebacteria bacterium RIFCSPHIGHO2_12_FULL_46_16</name>
    <dbReference type="NCBI Taxonomy" id="1802513"/>
    <lineage>
        <taxon>Bacteria</taxon>
        <taxon>Candidatus Woeseibacteriota</taxon>
    </lineage>
</organism>
<dbReference type="STRING" id="1802513.A3E46_01760"/>
<dbReference type="Proteomes" id="UP000178313">
    <property type="component" value="Unassembled WGS sequence"/>
</dbReference>
<dbReference type="AlphaFoldDB" id="A0A1F8AZ54"/>
<proteinExistence type="predicted"/>
<dbReference type="EMBL" id="MGGZ01000030">
    <property type="protein sequence ID" value="OGM56515.1"/>
    <property type="molecule type" value="Genomic_DNA"/>
</dbReference>
<accession>A0A1F8AZ54</accession>
<protein>
    <submittedName>
        <fullName evidence="1">Uncharacterized protein</fullName>
    </submittedName>
</protein>
<name>A0A1F8AZ54_9BACT</name>
<evidence type="ECO:0000313" key="1">
    <source>
        <dbReference type="EMBL" id="OGM56515.1"/>
    </source>
</evidence>
<reference evidence="1 2" key="1">
    <citation type="journal article" date="2016" name="Nat. Commun.">
        <title>Thousands of microbial genomes shed light on interconnected biogeochemical processes in an aquifer system.</title>
        <authorList>
            <person name="Anantharaman K."/>
            <person name="Brown C.T."/>
            <person name="Hug L.A."/>
            <person name="Sharon I."/>
            <person name="Castelle C.J."/>
            <person name="Probst A.J."/>
            <person name="Thomas B.C."/>
            <person name="Singh A."/>
            <person name="Wilkins M.J."/>
            <person name="Karaoz U."/>
            <person name="Brodie E.L."/>
            <person name="Williams K.H."/>
            <person name="Hubbard S.S."/>
            <person name="Banfield J.F."/>
        </authorList>
    </citation>
    <scope>NUCLEOTIDE SEQUENCE [LARGE SCALE GENOMIC DNA]</scope>
</reference>
<sequence length="60" mass="6942">MSQERKRERSNKLVPVEGITGGYHFSNLEPLGLAAREKLIREIRRDVAHLEAEDKRTRAI</sequence>
<comment type="caution">
    <text evidence="1">The sequence shown here is derived from an EMBL/GenBank/DDBJ whole genome shotgun (WGS) entry which is preliminary data.</text>
</comment>